<dbReference type="Pfam" id="PF09405">
    <property type="entry name" value="Btz"/>
    <property type="match status" value="1"/>
</dbReference>
<gene>
    <name evidence="15" type="ORF">Sangu_0107400</name>
</gene>
<keyword evidence="4" id="KW-0813">Transport</keyword>
<dbReference type="InterPro" id="IPR018545">
    <property type="entry name" value="Btz_dom"/>
</dbReference>
<dbReference type="GO" id="GO:0005737">
    <property type="term" value="C:cytoplasm"/>
    <property type="evidence" value="ECO:0007669"/>
    <property type="project" value="UniProtKB-SubCell"/>
</dbReference>
<feature type="region of interest" description="Disordered" evidence="13">
    <location>
        <begin position="126"/>
        <end position="150"/>
    </location>
</feature>
<dbReference type="PANTHER" id="PTHR46837:SF5">
    <property type="entry name" value="PROTEIN MLN51 HOMOLOG"/>
    <property type="match status" value="1"/>
</dbReference>
<feature type="region of interest" description="Disordered" evidence="13">
    <location>
        <begin position="629"/>
        <end position="672"/>
    </location>
</feature>
<dbReference type="GO" id="GO:0006397">
    <property type="term" value="P:mRNA processing"/>
    <property type="evidence" value="ECO:0007669"/>
    <property type="project" value="UniProtKB-KW"/>
</dbReference>
<evidence type="ECO:0000259" key="14">
    <source>
        <dbReference type="Pfam" id="PF09405"/>
    </source>
</evidence>
<reference evidence="15" key="2">
    <citation type="journal article" date="2024" name="Plant">
        <title>Genomic evolution and insights into agronomic trait innovations of Sesamum species.</title>
        <authorList>
            <person name="Miao H."/>
            <person name="Wang L."/>
            <person name="Qu L."/>
            <person name="Liu H."/>
            <person name="Sun Y."/>
            <person name="Le M."/>
            <person name="Wang Q."/>
            <person name="Wei S."/>
            <person name="Zheng Y."/>
            <person name="Lin W."/>
            <person name="Duan Y."/>
            <person name="Cao H."/>
            <person name="Xiong S."/>
            <person name="Wang X."/>
            <person name="Wei L."/>
            <person name="Li C."/>
            <person name="Ma Q."/>
            <person name="Ju M."/>
            <person name="Zhao R."/>
            <person name="Li G."/>
            <person name="Mu C."/>
            <person name="Tian Q."/>
            <person name="Mei H."/>
            <person name="Zhang T."/>
            <person name="Gao T."/>
            <person name="Zhang H."/>
        </authorList>
    </citation>
    <scope>NUCLEOTIDE SEQUENCE</scope>
    <source>
        <strain evidence="15">G01</strain>
    </source>
</reference>
<feature type="compositionally biased region" description="Basic and acidic residues" evidence="13">
    <location>
        <begin position="40"/>
        <end position="51"/>
    </location>
</feature>
<feature type="compositionally biased region" description="Low complexity" evidence="13">
    <location>
        <begin position="276"/>
        <end position="287"/>
    </location>
</feature>
<feature type="region of interest" description="Disordered" evidence="13">
    <location>
        <begin position="451"/>
        <end position="490"/>
    </location>
</feature>
<evidence type="ECO:0000256" key="1">
    <source>
        <dbReference type="ARBA" id="ARBA00004123"/>
    </source>
</evidence>
<keyword evidence="8" id="KW-0810">Translation regulation</keyword>
<dbReference type="GO" id="GO:0008380">
    <property type="term" value="P:RNA splicing"/>
    <property type="evidence" value="ECO:0007669"/>
    <property type="project" value="UniProtKB-KW"/>
</dbReference>
<evidence type="ECO:0000256" key="2">
    <source>
        <dbReference type="ARBA" id="ARBA00004496"/>
    </source>
</evidence>
<evidence type="ECO:0000313" key="15">
    <source>
        <dbReference type="EMBL" id="KAL0380431.1"/>
    </source>
</evidence>
<evidence type="ECO:0000256" key="10">
    <source>
        <dbReference type="ARBA" id="ARBA00023161"/>
    </source>
</evidence>
<dbReference type="GO" id="GO:0000184">
    <property type="term" value="P:nuclear-transcribed mRNA catabolic process, nonsense-mediated decay"/>
    <property type="evidence" value="ECO:0007669"/>
    <property type="project" value="UniProtKB-KW"/>
</dbReference>
<dbReference type="EMBL" id="JACGWK010000001">
    <property type="protein sequence ID" value="KAL0380431.1"/>
    <property type="molecule type" value="Genomic_DNA"/>
</dbReference>
<evidence type="ECO:0000256" key="8">
    <source>
        <dbReference type="ARBA" id="ARBA00022845"/>
    </source>
</evidence>
<dbReference type="GO" id="GO:0003729">
    <property type="term" value="F:mRNA binding"/>
    <property type="evidence" value="ECO:0007669"/>
    <property type="project" value="InterPro"/>
</dbReference>
<feature type="compositionally biased region" description="Basic and acidic residues" evidence="13">
    <location>
        <begin position="638"/>
        <end position="654"/>
    </location>
</feature>
<dbReference type="GO" id="GO:0051028">
    <property type="term" value="P:mRNA transport"/>
    <property type="evidence" value="ECO:0007669"/>
    <property type="project" value="UniProtKB-KW"/>
</dbReference>
<dbReference type="GO" id="GO:0006417">
    <property type="term" value="P:regulation of translation"/>
    <property type="evidence" value="ECO:0007669"/>
    <property type="project" value="UniProtKB-KW"/>
</dbReference>
<dbReference type="GO" id="GO:0035145">
    <property type="term" value="C:exon-exon junction complex"/>
    <property type="evidence" value="ECO:0007669"/>
    <property type="project" value="InterPro"/>
</dbReference>
<keyword evidence="5" id="KW-0963">Cytoplasm</keyword>
<feature type="region of interest" description="Disordered" evidence="13">
    <location>
        <begin position="239"/>
        <end position="338"/>
    </location>
</feature>
<sequence length="849" mass="93168">MSGGAMAEEEIDYESDPEEAKLTLKMRRREASDDEEDEGGEIREKPRRTILDSDGEPEGAPAEYEDEYEEEEEDYDLGEEYVEEIEEARYDESDVGRGDNAVEMVVVRAEIRKDGGAAGVLMAKKKGSNNDASQVKSKNNNIDDGQRGVRKERDRSLTMQIYAHSKYFNQELVLLCNDEEVVNASVEIVLVQKLNLPTYLDFLVLRRTFGGRKLWESKDDRKWGHDKFEELAMQERSYEEHRRVQGSFRGRGRNRAAGRGYARGNGPKECVSNDTQNNNNQNNAPKGARGRGPRRYQPSLRSNEAPLTQSRQSGKSVEKPLNVNSVRTSESMPNAERQVALPRKQVFASNLNIASPPFYPSGSSTKDNSVPNKRNAYASSINRNGQPSVTMAQSSGVLHGKNIVDSIGLDKLYVNDSLSGIAGKPAKTMQMQLSGPLAVNSIQQFPAPNQLQDAQRDPGQGREQISMQASGHQFQQRVSSASQTSPPKATGVVNAVESVELESISESSKSKIALVPKGKGSEQSSGRGSFLYGGAQIMGTSGNMGSVHGDQNFPAFLPVMQFGGQHPGGIGVPAVGMAFPGYVAQPQVGLGNSEMTWLPVLAGAAGALGARYCPPYITVDGSYNAHPSGPATSITASSKEDNATNVGRDWKPSQKPELANDEFGQRQKNPRRQVEPIAVSRLSHNCCSQNIFHLFGVTEFLGCAFGAVSLLPGPLCSPILIWITYGLTENSEVHGEKQLDLAVYFEEEYCSSTGGSSLLLYALRNRHLEVEMGPSLCGTVVEDNRDVMLECVFARQTCAWSNVPRTTIRQWLKSGNGLKAQLSLDYTVVWSLSWALWSNRNIVLFEQQK</sequence>
<keyword evidence="10" id="KW-0866">Nonsense-mediated mRNA decay</keyword>
<comment type="subcellular location">
    <subcellularLocation>
        <location evidence="2">Cytoplasm</location>
    </subcellularLocation>
    <subcellularLocation>
        <location evidence="1">Nucleus</location>
    </subcellularLocation>
</comment>
<feature type="compositionally biased region" description="Acidic residues" evidence="13">
    <location>
        <begin position="53"/>
        <end position="74"/>
    </location>
</feature>
<keyword evidence="12" id="KW-0539">Nucleus</keyword>
<comment type="similarity">
    <text evidence="3">Belongs to the CASC3 family.</text>
</comment>
<feature type="compositionally biased region" description="Polar residues" evidence="13">
    <location>
        <begin position="463"/>
        <end position="487"/>
    </location>
</feature>
<protein>
    <submittedName>
        <fullName evidence="15">Protein MLN51</fullName>
    </submittedName>
</protein>
<feature type="region of interest" description="Disordered" evidence="13">
    <location>
        <begin position="1"/>
        <end position="74"/>
    </location>
</feature>
<evidence type="ECO:0000256" key="7">
    <source>
        <dbReference type="ARBA" id="ARBA00022816"/>
    </source>
</evidence>
<keyword evidence="6" id="KW-0507">mRNA processing</keyword>
<dbReference type="PANTHER" id="PTHR46837">
    <property type="entry name" value="PROTEIN MLN51 HOMOLOG"/>
    <property type="match status" value="1"/>
</dbReference>
<comment type="caution">
    <text evidence="15">The sequence shown here is derived from an EMBL/GenBank/DDBJ whole genome shotgun (WGS) entry which is preliminary data.</text>
</comment>
<name>A0AAW2RLU8_9LAMI</name>
<evidence type="ECO:0000256" key="13">
    <source>
        <dbReference type="SAM" id="MobiDB-lite"/>
    </source>
</evidence>
<feature type="compositionally biased region" description="Polar residues" evidence="13">
    <location>
        <begin position="129"/>
        <end position="143"/>
    </location>
</feature>
<keyword evidence="11" id="KW-0508">mRNA splicing</keyword>
<feature type="compositionally biased region" description="Acidic residues" evidence="13">
    <location>
        <begin position="7"/>
        <end position="17"/>
    </location>
</feature>
<dbReference type="AlphaFoldDB" id="A0AAW2RLU8"/>
<accession>A0AAW2RLU8</accession>
<evidence type="ECO:0000256" key="12">
    <source>
        <dbReference type="ARBA" id="ARBA00023242"/>
    </source>
</evidence>
<evidence type="ECO:0000256" key="11">
    <source>
        <dbReference type="ARBA" id="ARBA00023187"/>
    </source>
</evidence>
<evidence type="ECO:0000256" key="5">
    <source>
        <dbReference type="ARBA" id="ARBA00022490"/>
    </source>
</evidence>
<reference evidence="15" key="1">
    <citation type="submission" date="2020-06" db="EMBL/GenBank/DDBJ databases">
        <authorList>
            <person name="Li T."/>
            <person name="Hu X."/>
            <person name="Zhang T."/>
            <person name="Song X."/>
            <person name="Zhang H."/>
            <person name="Dai N."/>
            <person name="Sheng W."/>
            <person name="Hou X."/>
            <person name="Wei L."/>
        </authorList>
    </citation>
    <scope>NUCLEOTIDE SEQUENCE</scope>
    <source>
        <strain evidence="15">G01</strain>
        <tissue evidence="15">Leaf</tissue>
    </source>
</reference>
<keyword evidence="7" id="KW-0509">mRNA transport</keyword>
<feature type="compositionally biased region" description="Polar residues" evidence="13">
    <location>
        <begin position="299"/>
        <end position="315"/>
    </location>
</feature>
<organism evidence="15">
    <name type="scientific">Sesamum angustifolium</name>
    <dbReference type="NCBI Taxonomy" id="2727405"/>
    <lineage>
        <taxon>Eukaryota</taxon>
        <taxon>Viridiplantae</taxon>
        <taxon>Streptophyta</taxon>
        <taxon>Embryophyta</taxon>
        <taxon>Tracheophyta</taxon>
        <taxon>Spermatophyta</taxon>
        <taxon>Magnoliopsida</taxon>
        <taxon>eudicotyledons</taxon>
        <taxon>Gunneridae</taxon>
        <taxon>Pentapetalae</taxon>
        <taxon>asterids</taxon>
        <taxon>lamiids</taxon>
        <taxon>Lamiales</taxon>
        <taxon>Pedaliaceae</taxon>
        <taxon>Sesamum</taxon>
    </lineage>
</organism>
<evidence type="ECO:0000256" key="3">
    <source>
        <dbReference type="ARBA" id="ARBA00009548"/>
    </source>
</evidence>
<evidence type="ECO:0000256" key="6">
    <source>
        <dbReference type="ARBA" id="ARBA00022664"/>
    </source>
</evidence>
<feature type="compositionally biased region" description="Polar residues" evidence="13">
    <location>
        <begin position="322"/>
        <end position="332"/>
    </location>
</feature>
<feature type="domain" description="Btz" evidence="14">
    <location>
        <begin position="211"/>
        <end position="253"/>
    </location>
</feature>
<keyword evidence="9" id="KW-0694">RNA-binding</keyword>
<evidence type="ECO:0000256" key="4">
    <source>
        <dbReference type="ARBA" id="ARBA00022448"/>
    </source>
</evidence>
<evidence type="ECO:0000256" key="9">
    <source>
        <dbReference type="ARBA" id="ARBA00022884"/>
    </source>
</evidence>
<dbReference type="InterPro" id="IPR044796">
    <property type="entry name" value="MLN51_plant"/>
</dbReference>
<proteinExistence type="inferred from homology"/>